<evidence type="ECO:0000259" key="20">
    <source>
        <dbReference type="PROSITE" id="PS51998"/>
    </source>
</evidence>
<dbReference type="PANTHER" id="PTHR22914:SF45">
    <property type="entry name" value="CHITIN SYNTHASE"/>
    <property type="match status" value="1"/>
</dbReference>
<dbReference type="OrthoDB" id="370884at2759"/>
<dbReference type="GO" id="GO:0030428">
    <property type="term" value="C:cell septum"/>
    <property type="evidence" value="ECO:0007669"/>
    <property type="project" value="TreeGrafter"/>
</dbReference>
<evidence type="ECO:0000256" key="10">
    <source>
        <dbReference type="ARBA" id="ARBA00023123"/>
    </source>
</evidence>
<keyword evidence="12 16" id="KW-0505">Motor protein</keyword>
<evidence type="ECO:0000256" key="2">
    <source>
        <dbReference type="ARBA" id="ARBA00012543"/>
    </source>
</evidence>
<dbReference type="InterPro" id="IPR036400">
    <property type="entry name" value="Cyt_B5-like_heme/steroid_sf"/>
</dbReference>
<keyword evidence="8 16" id="KW-0067">ATP-binding</keyword>
<name>A0A1X6MQH4_9APHY</name>
<dbReference type="PANTHER" id="PTHR22914">
    <property type="entry name" value="CHITIN SYNTHASE"/>
    <property type="match status" value="1"/>
</dbReference>
<dbReference type="EMBL" id="KZ110605">
    <property type="protein sequence ID" value="OSX58383.1"/>
    <property type="molecule type" value="Genomic_DNA"/>
</dbReference>
<comment type="similarity">
    <text evidence="16">Belongs to the TRAFAC class myosin-kinesin ATPase superfamily. Myosin family.</text>
</comment>
<dbReference type="STRING" id="670580.A0A1X6MQH4"/>
<dbReference type="GO" id="GO:0031505">
    <property type="term" value="P:fungal-type cell wall organization"/>
    <property type="evidence" value="ECO:0007669"/>
    <property type="project" value="TreeGrafter"/>
</dbReference>
<feature type="region of interest" description="Actin-binding" evidence="16">
    <location>
        <begin position="654"/>
        <end position="676"/>
    </location>
</feature>
<dbReference type="SUPFAM" id="SSF53448">
    <property type="entry name" value="Nucleotide-diphospho-sugar transferases"/>
    <property type="match status" value="1"/>
</dbReference>
<dbReference type="EC" id="2.4.1.16" evidence="2"/>
<dbReference type="Pfam" id="PF03142">
    <property type="entry name" value="Chitin_synth_2"/>
    <property type="match status" value="1"/>
</dbReference>
<dbReference type="Gene3D" id="1.10.10.820">
    <property type="match status" value="1"/>
</dbReference>
<dbReference type="RefSeq" id="XP_024335177.1">
    <property type="nucleotide sequence ID" value="XM_024486807.1"/>
</dbReference>
<dbReference type="InterPro" id="IPR004835">
    <property type="entry name" value="Chitin_synth"/>
</dbReference>
<dbReference type="SUPFAM" id="SSF109715">
    <property type="entry name" value="DEK C-terminal domain"/>
    <property type="match status" value="1"/>
</dbReference>
<dbReference type="GO" id="GO:0006031">
    <property type="term" value="P:chitin biosynthetic process"/>
    <property type="evidence" value="ECO:0007669"/>
    <property type="project" value="TreeGrafter"/>
</dbReference>
<keyword evidence="10 16" id="KW-0518">Myosin</keyword>
<proteinExistence type="inferred from homology"/>
<dbReference type="InterPro" id="IPR027417">
    <property type="entry name" value="P-loop_NTPase"/>
</dbReference>
<evidence type="ECO:0000313" key="21">
    <source>
        <dbReference type="EMBL" id="OSX58383.1"/>
    </source>
</evidence>
<dbReference type="Proteomes" id="UP000194127">
    <property type="component" value="Unassembled WGS sequence"/>
</dbReference>
<feature type="transmembrane region" description="Helical" evidence="18">
    <location>
        <begin position="966"/>
        <end position="985"/>
    </location>
</feature>
<feature type="region of interest" description="Disordered" evidence="17">
    <location>
        <begin position="776"/>
        <end position="817"/>
    </location>
</feature>
<dbReference type="Gene3D" id="1.20.58.530">
    <property type="match status" value="2"/>
</dbReference>
<dbReference type="GO" id="GO:0005524">
    <property type="term" value="F:ATP binding"/>
    <property type="evidence" value="ECO:0007669"/>
    <property type="project" value="UniProtKB-UniRule"/>
</dbReference>
<dbReference type="Gene3D" id="1.20.120.720">
    <property type="entry name" value="Myosin VI head, motor domain, U50 subdomain"/>
    <property type="match status" value="1"/>
</dbReference>
<gene>
    <name evidence="21" type="ORF">POSPLADRAFT_1154074</name>
</gene>
<evidence type="ECO:0000256" key="14">
    <source>
        <dbReference type="ARBA" id="ARBA00023203"/>
    </source>
</evidence>
<reference evidence="21 22" key="1">
    <citation type="submission" date="2017-04" db="EMBL/GenBank/DDBJ databases">
        <title>Genome Sequence of the Model Brown-Rot Fungus Postia placenta SB12.</title>
        <authorList>
            <consortium name="DOE Joint Genome Institute"/>
            <person name="Gaskell J."/>
            <person name="Kersten P."/>
            <person name="Larrondo L.F."/>
            <person name="Canessa P."/>
            <person name="Martinez D."/>
            <person name="Hibbett D."/>
            <person name="Schmoll M."/>
            <person name="Kubicek C.P."/>
            <person name="Martinez A.T."/>
            <person name="Yadav J."/>
            <person name="Master E."/>
            <person name="Magnuson J.K."/>
            <person name="James T."/>
            <person name="Yaver D."/>
            <person name="Berka R."/>
            <person name="Labutti K."/>
            <person name="Lipzen A."/>
            <person name="Aerts A."/>
            <person name="Barry K."/>
            <person name="Henrissat B."/>
            <person name="Blanchette R."/>
            <person name="Grigoriev I."/>
            <person name="Cullen D."/>
        </authorList>
    </citation>
    <scope>NUCLEOTIDE SEQUENCE [LARGE SCALE GENOMIC DNA]</scope>
    <source>
        <strain evidence="21 22">MAD-698-R-SB12</strain>
    </source>
</reference>
<dbReference type="InterPro" id="IPR029044">
    <property type="entry name" value="Nucleotide-diphossugar_trans"/>
</dbReference>
<evidence type="ECO:0000313" key="22">
    <source>
        <dbReference type="Proteomes" id="UP000194127"/>
    </source>
</evidence>
<evidence type="ECO:0000259" key="19">
    <source>
        <dbReference type="PROSITE" id="PS51456"/>
    </source>
</evidence>
<evidence type="ECO:0000256" key="12">
    <source>
        <dbReference type="ARBA" id="ARBA00023175"/>
    </source>
</evidence>
<accession>A0A1X6MQH4</accession>
<dbReference type="GO" id="GO:0005886">
    <property type="term" value="C:plasma membrane"/>
    <property type="evidence" value="ECO:0007669"/>
    <property type="project" value="UniProtKB-SubCell"/>
</dbReference>
<keyword evidence="22" id="KW-1185">Reference proteome</keyword>
<dbReference type="PROSITE" id="PS51998">
    <property type="entry name" value="DEK_C"/>
    <property type="match status" value="1"/>
</dbReference>
<dbReference type="PRINTS" id="PR00193">
    <property type="entry name" value="MYOSINHEAVY"/>
</dbReference>
<feature type="region of interest" description="Disordered" evidence="17">
    <location>
        <begin position="859"/>
        <end position="878"/>
    </location>
</feature>
<dbReference type="SMART" id="SM00242">
    <property type="entry name" value="MYSc"/>
    <property type="match status" value="1"/>
</dbReference>
<dbReference type="Pfam" id="PF08766">
    <property type="entry name" value="DEK_C"/>
    <property type="match status" value="1"/>
</dbReference>
<comment type="subcellular location">
    <subcellularLocation>
        <location evidence="1">Cell membrane</location>
        <topology evidence="1">Multi-pass membrane protein</topology>
    </subcellularLocation>
</comment>
<feature type="transmembrane region" description="Helical" evidence="18">
    <location>
        <begin position="1225"/>
        <end position="1247"/>
    </location>
</feature>
<keyword evidence="11 18" id="KW-0472">Membrane</keyword>
<keyword evidence="9 18" id="KW-1133">Transmembrane helix</keyword>
<dbReference type="GeneID" id="36331756"/>
<comment type="catalytic activity">
    <reaction evidence="15">
        <text>[(1-&gt;4)-N-acetyl-beta-D-glucosaminyl](n) + UDP-N-acetyl-alpha-D-glucosamine = [(1-&gt;4)-N-acetyl-beta-D-glucosaminyl](n+1) + UDP + H(+)</text>
        <dbReference type="Rhea" id="RHEA:16637"/>
        <dbReference type="Rhea" id="RHEA-COMP:9593"/>
        <dbReference type="Rhea" id="RHEA-COMP:9595"/>
        <dbReference type="ChEBI" id="CHEBI:15378"/>
        <dbReference type="ChEBI" id="CHEBI:17029"/>
        <dbReference type="ChEBI" id="CHEBI:57705"/>
        <dbReference type="ChEBI" id="CHEBI:58223"/>
        <dbReference type="EC" id="2.4.1.16"/>
    </reaction>
</comment>
<evidence type="ECO:0000256" key="15">
    <source>
        <dbReference type="ARBA" id="ARBA00048014"/>
    </source>
</evidence>
<feature type="domain" description="DEK-C" evidence="20">
    <location>
        <begin position="1871"/>
        <end position="1926"/>
    </location>
</feature>
<evidence type="ECO:0000256" key="8">
    <source>
        <dbReference type="ARBA" id="ARBA00022840"/>
    </source>
</evidence>
<keyword evidence="5 21" id="KW-0808">Transferase</keyword>
<protein>
    <recommendedName>
        <fullName evidence="2">chitin synthase</fullName>
        <ecNumber evidence="2">2.4.1.16</ecNumber>
    </recommendedName>
</protein>
<feature type="transmembrane region" description="Helical" evidence="18">
    <location>
        <begin position="1678"/>
        <end position="1701"/>
    </location>
</feature>
<evidence type="ECO:0000256" key="18">
    <source>
        <dbReference type="SAM" id="Phobius"/>
    </source>
</evidence>
<dbReference type="Pfam" id="PF00063">
    <property type="entry name" value="Myosin_head"/>
    <property type="match status" value="1"/>
</dbReference>
<dbReference type="PROSITE" id="PS51456">
    <property type="entry name" value="MYOSIN_MOTOR"/>
    <property type="match status" value="1"/>
</dbReference>
<keyword evidence="13" id="KW-0325">Glycoprotein</keyword>
<dbReference type="GO" id="GO:0004100">
    <property type="term" value="F:chitin synthase activity"/>
    <property type="evidence" value="ECO:0007669"/>
    <property type="project" value="UniProtKB-EC"/>
</dbReference>
<sequence>MNRRESTVTTRQRLETVDDLTTLSPVSEDIIVACIRERFMSDNIYTRTGTSALVAVNPHKYVSSNSDAVLHKYAAEYRDTSRGKELLPPHIFQLANNAYYHMRRTNQDQSILLSGETGSGKSENRRLAIKTLLELSVSQPGKKGSKLAHQVPAAEFVLEAFGNSRTLFNPNASRFGKYTELQFTDRGRLSGMKTLDYYLERNRVSGAPSGERNFHIFYYLVSGASAEERQHLHLQEKTTYRYLGQRNAGARGDAGRNEDAVRFDQLKVALKNVGFSKRHVAQTCQLLAAILHLGNLEFTIDRARNEDAAVVRNTDILEIVADFLGVQPAALEAALSYRTKLVKKELCTVFLDPDGASDNRDELAKSLYALLFAWLNEHINQRLCRDDFNTFIGLFDLPGPQNLTSRPNSLDQFCINFANERLQNFIQKRLFESHASEYANEGISRFVPQIPYFDNSECLRLLQNKPGGLIHIMDDQARRIPRKNDHTMVESFTKRWGNHSSFKSGGMDRSGFPTFTVNHFGGPVTYSAESFLERNLDALNPDFVSLLRGTSATPDAPPADGSGSTNPFVRGLYSAKAIATQAHPRDEETIVAAQQPVKPMRAPSTRRKGTLKRMPTVNEHGEVDEKEKEDEEPLGTAVAAIGPPCVGGEFRAALDTLFETLEETQSWYVFCINPNDSQLPNQLEGRSVKGQVRSIGLAEIARRNINVFEANMTQDEFVDRYKAQFTSLNVVEGDTREQIEQARTALGLEEKDVVLGTNKVFLSQAAFHAFEDDLRSKDTEEQKRNRLRDAEAEAGLDPRGIGDPYAPYQTPGAESPYEGGYNDPFGQSNQALPLVNNAAPFQRADLYDEYDERKSLRSDDFDGRSAYTSHRDNESVSNFTESYAPSRNMFQDADKKGLLEKEPIAGEIQDGETAEILKETPLRRRWVMLCWVLTFWVPTPLLAWAGRIKRPDVQQAWREKLAINMLIWFVCGCVIFIIAIFGPLICPTQHVFNTNELETHSYKNNPNNAYVAIHGEVFDLTTAAQTHEVIVPVIPSKSILAYAGTTADALFPLQVSALCNGVTGSVNPYVVFDSGNNTDVNAQYHDFRAWTNDPRPDWYFESMVQMRWNNRVGWIGYTMKDLSSMASSGKSVGVYDGIIYDLSKYISDGPSTAPLVNEILPTDIDTHFMDQSIVSVFEYNSGQDVTKKIDSLPLDSKVLAWQKTCLRNLFAVGMVDTRDSPKCQFATYILLALSIMMVSVIGFKFIASINFGSARAPEDHDKFVICQVPCYTEGQSSLKKTIDSLAQMKYDDKRKLLLIVCDGMVVGSGNDQPTPRIVLDVLGASPNIDAEPLSFLSLGEGVKQHNMGKVYSGLYETAGHVVPYLVVVKCGKPGEKQRPGNRGKRDTQMLIMRFLNKVHFNSPMNPLELEMYHQIKNVIGVNPSFYEYIFMVDADTTVHPVSLNRLVSAMVHDKKIIGVCGETELANAKQSLITMMQVYEYFISHHMAKAFESLFGSVSCLPGCFTLYRLRTPDTHKPLFISNQIIDDYSENRVDTLHMKNLLHLGEDRYLTTIVLKYFSHYKTMFVRDAHAYTVAPDDWKVLLSQRRRWINSTVHNLGELVFLDQLCGFCCFSMRFVVMIDLVSTLIQPVTVGYIAYLIYRAVALKEAIPTISIIMIAAVYGLQALVFVLRAKWDMIGWMVFYILAIPLFSLVLPLYSFWKMDDFSWGSTRVVLGESGKKIVVHDEGKFDPRSIPLKSWNDYENELWDKESNHSIGSWVPPTKMFHDGYAESHTASIYGRETLYEPAMSRAYSPSPPQAHMMYPPPGYQSGRNTPTMSMVGYPSPGMVYQPTPSRPASNFIDAQRPSSNYIDVQIPTTRSPEDMDFSPSGPSDTEIDRAVEDVLQNADLATTTKREIRGKLEQRFGMDLSARKRVINEAIDRVLLSRAS</sequence>
<dbReference type="CDD" id="cd14879">
    <property type="entry name" value="MYSc_Myo17"/>
    <property type="match status" value="1"/>
</dbReference>
<dbReference type="GO" id="GO:0003774">
    <property type="term" value="F:cytoskeletal motor activity"/>
    <property type="evidence" value="ECO:0007669"/>
    <property type="project" value="UniProtKB-UniRule"/>
</dbReference>
<evidence type="ECO:0000256" key="3">
    <source>
        <dbReference type="ARBA" id="ARBA00022475"/>
    </source>
</evidence>
<evidence type="ECO:0000256" key="7">
    <source>
        <dbReference type="ARBA" id="ARBA00022741"/>
    </source>
</evidence>
<dbReference type="GO" id="GO:0003779">
    <property type="term" value="F:actin binding"/>
    <property type="evidence" value="ECO:0007669"/>
    <property type="project" value="UniProtKB-KW"/>
</dbReference>
<dbReference type="SUPFAM" id="SSF55856">
    <property type="entry name" value="Cytochrome b5-like heme/steroid binding domain"/>
    <property type="match status" value="1"/>
</dbReference>
<feature type="binding site" evidence="16">
    <location>
        <begin position="115"/>
        <end position="122"/>
    </location>
    <ligand>
        <name>ATP</name>
        <dbReference type="ChEBI" id="CHEBI:30616"/>
    </ligand>
</feature>
<feature type="transmembrane region" description="Helical" evidence="18">
    <location>
        <begin position="926"/>
        <end position="945"/>
    </location>
</feature>
<feature type="compositionally biased region" description="Basic and acidic residues" evidence="17">
    <location>
        <begin position="859"/>
        <end position="874"/>
    </location>
</feature>
<evidence type="ECO:0000256" key="9">
    <source>
        <dbReference type="ARBA" id="ARBA00022989"/>
    </source>
</evidence>
<dbReference type="Gene3D" id="3.40.850.10">
    <property type="entry name" value="Kinesin motor domain"/>
    <property type="match status" value="2"/>
</dbReference>
<evidence type="ECO:0000256" key="11">
    <source>
        <dbReference type="ARBA" id="ARBA00023136"/>
    </source>
</evidence>
<keyword evidence="4" id="KW-0328">Glycosyltransferase</keyword>
<keyword evidence="14 16" id="KW-0009">Actin-binding</keyword>
<evidence type="ECO:0000256" key="6">
    <source>
        <dbReference type="ARBA" id="ARBA00022692"/>
    </source>
</evidence>
<dbReference type="InterPro" id="IPR036037">
    <property type="entry name" value="MYSc_Myo17"/>
</dbReference>
<evidence type="ECO:0000256" key="4">
    <source>
        <dbReference type="ARBA" id="ARBA00022676"/>
    </source>
</evidence>
<organism evidence="21 22">
    <name type="scientific">Postia placenta MAD-698-R-SB12</name>
    <dbReference type="NCBI Taxonomy" id="670580"/>
    <lineage>
        <taxon>Eukaryota</taxon>
        <taxon>Fungi</taxon>
        <taxon>Dikarya</taxon>
        <taxon>Basidiomycota</taxon>
        <taxon>Agaricomycotina</taxon>
        <taxon>Agaricomycetes</taxon>
        <taxon>Polyporales</taxon>
        <taxon>Adustoporiaceae</taxon>
        <taxon>Rhodonia</taxon>
    </lineage>
</organism>
<dbReference type="SUPFAM" id="SSF52540">
    <property type="entry name" value="P-loop containing nucleoside triphosphate hydrolases"/>
    <property type="match status" value="1"/>
</dbReference>
<dbReference type="InterPro" id="IPR036961">
    <property type="entry name" value="Kinesin_motor_dom_sf"/>
</dbReference>
<feature type="domain" description="Myosin motor" evidence="19">
    <location>
        <begin position="15"/>
        <end position="775"/>
    </location>
</feature>
<feature type="compositionally biased region" description="Basic and acidic residues" evidence="17">
    <location>
        <begin position="776"/>
        <end position="791"/>
    </location>
</feature>
<dbReference type="GO" id="GO:0016459">
    <property type="term" value="C:myosin complex"/>
    <property type="evidence" value="ECO:0007669"/>
    <property type="project" value="UniProtKB-KW"/>
</dbReference>
<dbReference type="Gene3D" id="1.10.10.60">
    <property type="entry name" value="Homeodomain-like"/>
    <property type="match status" value="1"/>
</dbReference>
<evidence type="ECO:0000256" key="5">
    <source>
        <dbReference type="ARBA" id="ARBA00022679"/>
    </source>
</evidence>
<dbReference type="InterPro" id="IPR014876">
    <property type="entry name" value="DEK_C"/>
</dbReference>
<feature type="transmembrane region" description="Helical" evidence="18">
    <location>
        <begin position="1617"/>
        <end position="1641"/>
    </location>
</feature>
<evidence type="ECO:0000256" key="17">
    <source>
        <dbReference type="SAM" id="MobiDB-lite"/>
    </source>
</evidence>
<keyword evidence="6 18" id="KW-0812">Transmembrane</keyword>
<keyword evidence="3" id="KW-1003">Cell membrane</keyword>
<evidence type="ECO:0000256" key="16">
    <source>
        <dbReference type="PROSITE-ProRule" id="PRU00782"/>
    </source>
</evidence>
<feature type="transmembrane region" description="Helical" evidence="18">
    <location>
        <begin position="1653"/>
        <end position="1671"/>
    </location>
</feature>
<evidence type="ECO:0000256" key="1">
    <source>
        <dbReference type="ARBA" id="ARBA00004651"/>
    </source>
</evidence>
<evidence type="ECO:0000256" key="13">
    <source>
        <dbReference type="ARBA" id="ARBA00023180"/>
    </source>
</evidence>
<dbReference type="InterPro" id="IPR001609">
    <property type="entry name" value="Myosin_head_motor_dom-like"/>
</dbReference>
<keyword evidence="7 16" id="KW-0547">Nucleotide-binding</keyword>